<dbReference type="InterPro" id="IPR005121">
    <property type="entry name" value="Fdx_antiC-bd"/>
</dbReference>
<evidence type="ECO:0000259" key="1">
    <source>
        <dbReference type="PROSITE" id="PS51447"/>
    </source>
</evidence>
<protein>
    <submittedName>
        <fullName evidence="2">Unannotated protein</fullName>
    </submittedName>
</protein>
<dbReference type="EMBL" id="CAFBQV010000199">
    <property type="protein sequence ID" value="CAB5067037.1"/>
    <property type="molecule type" value="Genomic_DNA"/>
</dbReference>
<evidence type="ECO:0000313" key="2">
    <source>
        <dbReference type="EMBL" id="CAB5067037.1"/>
    </source>
</evidence>
<dbReference type="AlphaFoldDB" id="A0A6J7USR9"/>
<feature type="domain" description="FDX-ACB" evidence="1">
    <location>
        <begin position="1"/>
        <end position="73"/>
    </location>
</feature>
<organism evidence="2">
    <name type="scientific">freshwater metagenome</name>
    <dbReference type="NCBI Taxonomy" id="449393"/>
    <lineage>
        <taxon>unclassified sequences</taxon>
        <taxon>metagenomes</taxon>
        <taxon>ecological metagenomes</taxon>
    </lineage>
</organism>
<proteinExistence type="predicted"/>
<dbReference type="PROSITE" id="PS51447">
    <property type="entry name" value="FDX_ACB"/>
    <property type="match status" value="1"/>
</dbReference>
<dbReference type="SMART" id="SM00896">
    <property type="entry name" value="FDX-ACB"/>
    <property type="match status" value="1"/>
</dbReference>
<dbReference type="Gene3D" id="3.30.70.380">
    <property type="entry name" value="Ferrodoxin-fold anticodon-binding domain"/>
    <property type="match status" value="1"/>
</dbReference>
<dbReference type="Pfam" id="PF03147">
    <property type="entry name" value="FDX-ACB"/>
    <property type="match status" value="1"/>
</dbReference>
<dbReference type="InterPro" id="IPR036690">
    <property type="entry name" value="Fdx_antiC-bd_sf"/>
</dbReference>
<sequence length="75" mass="8288">MLRQAAGPELVDLALFDVYRAPESAQESPSSSARSLTFRFQLQARDRTLTDAEVSTARQRCIDAATKLGAQFRTV</sequence>
<accession>A0A6J7USR9</accession>
<dbReference type="SUPFAM" id="SSF54991">
    <property type="entry name" value="Anticodon-binding domain of PheRS"/>
    <property type="match status" value="1"/>
</dbReference>
<gene>
    <name evidence="2" type="ORF">UFOPK4345_01126</name>
</gene>
<reference evidence="2" key="1">
    <citation type="submission" date="2020-05" db="EMBL/GenBank/DDBJ databases">
        <authorList>
            <person name="Chiriac C."/>
            <person name="Salcher M."/>
            <person name="Ghai R."/>
            <person name="Kavagutti S V."/>
        </authorList>
    </citation>
    <scope>NUCLEOTIDE SEQUENCE</scope>
</reference>
<name>A0A6J7USR9_9ZZZZ</name>